<dbReference type="EMBL" id="LDOV01000010">
    <property type="protein sequence ID" value="KLV01673.1"/>
    <property type="molecule type" value="Genomic_DNA"/>
</dbReference>
<dbReference type="Gene3D" id="3.40.50.620">
    <property type="entry name" value="HUPs"/>
    <property type="match status" value="1"/>
</dbReference>
<dbReference type="RefSeq" id="WP_047873125.1">
    <property type="nucleotide sequence ID" value="NZ_BMYC01000001.1"/>
</dbReference>
<dbReference type="InterPro" id="IPR014729">
    <property type="entry name" value="Rossmann-like_a/b/a_fold"/>
</dbReference>
<dbReference type="OrthoDB" id="3289889at2"/>
<dbReference type="PANTHER" id="PTHR30336">
    <property type="entry name" value="INNER MEMBRANE PROTEIN, PROBABLE PERMEASE"/>
    <property type="match status" value="1"/>
</dbReference>
<name>A0A0J1GPI0_9GAMM</name>
<sequence length="343" mass="37440">MESLFLQQARKAYNSNNRTHYPLYGQSVTNLDAVNFYLGQACHLTSPTLRTDILITLANMATFQGNLPTALGLYQQALVHANTQQQEDILCYQTMWYAITGLDKLAAETQCSLQARTPHRAQSLSNVIDTVNTLLTTPMALSAKALPAMPGETMTLHAFVILGHKLNPDGSLSDLLQARLEALLMLKQQTPTSRIIVTGGVQQAGMTEAECMQQWLVKHGVDTRHILMDTLAANTLENTSNSLAIAASHGITHLTLVTHANHVHRALTLFNSMQQSAATIAINATSVEYIEKIKRAACTKHAVTDGNTTTLPPPNGQQRINCVIDALRGFGLPAFRVGQYVEI</sequence>
<evidence type="ECO:0000259" key="1">
    <source>
        <dbReference type="Pfam" id="PF02698"/>
    </source>
</evidence>
<evidence type="ECO:0000313" key="2">
    <source>
        <dbReference type="EMBL" id="KLV01673.1"/>
    </source>
</evidence>
<evidence type="ECO:0000313" key="3">
    <source>
        <dbReference type="Proteomes" id="UP000036426"/>
    </source>
</evidence>
<dbReference type="CDD" id="cd06259">
    <property type="entry name" value="YdcF-like"/>
    <property type="match status" value="1"/>
</dbReference>
<protein>
    <recommendedName>
        <fullName evidence="1">DUF218 domain-containing protein</fullName>
    </recommendedName>
</protein>
<dbReference type="GO" id="GO:0005886">
    <property type="term" value="C:plasma membrane"/>
    <property type="evidence" value="ECO:0007669"/>
    <property type="project" value="TreeGrafter"/>
</dbReference>
<dbReference type="GO" id="GO:0000270">
    <property type="term" value="P:peptidoglycan metabolic process"/>
    <property type="evidence" value="ECO:0007669"/>
    <property type="project" value="TreeGrafter"/>
</dbReference>
<dbReference type="AlphaFoldDB" id="A0A0J1GPI0"/>
<keyword evidence="3" id="KW-1185">Reference proteome</keyword>
<dbReference type="PANTHER" id="PTHR30336:SF4">
    <property type="entry name" value="ENVELOPE BIOGENESIS FACTOR ELYC"/>
    <property type="match status" value="1"/>
</dbReference>
<dbReference type="GO" id="GO:0043164">
    <property type="term" value="P:Gram-negative-bacterium-type cell wall biogenesis"/>
    <property type="evidence" value="ECO:0007669"/>
    <property type="project" value="TreeGrafter"/>
</dbReference>
<proteinExistence type="predicted"/>
<reference evidence="2 3" key="1">
    <citation type="submission" date="2015-05" db="EMBL/GenBank/DDBJ databases">
        <title>Photobacterium galathea sp. nov.</title>
        <authorList>
            <person name="Machado H."/>
            <person name="Gram L."/>
        </authorList>
    </citation>
    <scope>NUCLEOTIDE SEQUENCE [LARGE SCALE GENOMIC DNA]</scope>
    <source>
        <strain evidence="2 3">DSM 25995</strain>
    </source>
</reference>
<accession>A0A0J1GPI0</accession>
<dbReference type="Proteomes" id="UP000036426">
    <property type="component" value="Unassembled WGS sequence"/>
</dbReference>
<feature type="domain" description="DUF218" evidence="1">
    <location>
        <begin position="158"/>
        <end position="284"/>
    </location>
</feature>
<comment type="caution">
    <text evidence="2">The sequence shown here is derived from an EMBL/GenBank/DDBJ whole genome shotgun (WGS) entry which is preliminary data.</text>
</comment>
<dbReference type="InterPro" id="IPR003848">
    <property type="entry name" value="DUF218"/>
</dbReference>
<dbReference type="Pfam" id="PF02698">
    <property type="entry name" value="DUF218"/>
    <property type="match status" value="1"/>
</dbReference>
<dbReference type="InterPro" id="IPR051599">
    <property type="entry name" value="Cell_Envelope_Assoc"/>
</dbReference>
<gene>
    <name evidence="2" type="ORF">ABT58_04240</name>
</gene>
<organism evidence="2 3">
    <name type="scientific">Photobacterium aphoticum</name>
    <dbReference type="NCBI Taxonomy" id="754436"/>
    <lineage>
        <taxon>Bacteria</taxon>
        <taxon>Pseudomonadati</taxon>
        <taxon>Pseudomonadota</taxon>
        <taxon>Gammaproteobacteria</taxon>
        <taxon>Vibrionales</taxon>
        <taxon>Vibrionaceae</taxon>
        <taxon>Photobacterium</taxon>
    </lineage>
</organism>
<dbReference type="PATRIC" id="fig|754436.4.peg.902"/>